<evidence type="ECO:0000256" key="1">
    <source>
        <dbReference type="SAM" id="MobiDB-lite"/>
    </source>
</evidence>
<keyword evidence="3" id="KW-1185">Reference proteome</keyword>
<sequence>MTRCAARSSRSTRQPVRRPARPKSAAAPMRAVRYAARIVSLRSNDKTGRVRIRARHNSKQFRVVGKLGFQQLLGVSPFGRLEFAARGGLAMLEHGGALRQGFCVTRGLRRTIDAKHQMSVAGNRHVLSNRSCGVVAGELCRRHTGFSKRACPV</sequence>
<protein>
    <submittedName>
        <fullName evidence="2">Uncharacterized protein</fullName>
    </submittedName>
</protein>
<reference evidence="3" key="1">
    <citation type="journal article" date="2010" name="Nat. Biotechnol.">
        <title>Draft genome sequence of the oilseed species Ricinus communis.</title>
        <authorList>
            <person name="Chan A.P."/>
            <person name="Crabtree J."/>
            <person name="Zhao Q."/>
            <person name="Lorenzi H."/>
            <person name="Orvis J."/>
            <person name="Puiu D."/>
            <person name="Melake-Berhan A."/>
            <person name="Jones K.M."/>
            <person name="Redman J."/>
            <person name="Chen G."/>
            <person name="Cahoon E.B."/>
            <person name="Gedil M."/>
            <person name="Stanke M."/>
            <person name="Haas B.J."/>
            <person name="Wortman J.R."/>
            <person name="Fraser-Liggett C.M."/>
            <person name="Ravel J."/>
            <person name="Rabinowicz P.D."/>
        </authorList>
    </citation>
    <scope>NUCLEOTIDE SEQUENCE [LARGE SCALE GENOMIC DNA]</scope>
    <source>
        <strain evidence="3">cv. Hale</strain>
    </source>
</reference>
<gene>
    <name evidence="2" type="ORF">RCOM_2037240</name>
</gene>
<dbReference type="Proteomes" id="UP000008311">
    <property type="component" value="Unassembled WGS sequence"/>
</dbReference>
<dbReference type="AlphaFoldDB" id="B9TQA0"/>
<proteinExistence type="predicted"/>
<feature type="region of interest" description="Disordered" evidence="1">
    <location>
        <begin position="1"/>
        <end position="27"/>
    </location>
</feature>
<evidence type="ECO:0000313" key="3">
    <source>
        <dbReference type="Proteomes" id="UP000008311"/>
    </source>
</evidence>
<dbReference type="EMBL" id="EQ998335">
    <property type="protein sequence ID" value="EEF21964.1"/>
    <property type="molecule type" value="Genomic_DNA"/>
</dbReference>
<accession>B9TQA0</accession>
<evidence type="ECO:0000313" key="2">
    <source>
        <dbReference type="EMBL" id="EEF21964.1"/>
    </source>
</evidence>
<organism evidence="2 3">
    <name type="scientific">Ricinus communis</name>
    <name type="common">Castor bean</name>
    <dbReference type="NCBI Taxonomy" id="3988"/>
    <lineage>
        <taxon>Eukaryota</taxon>
        <taxon>Viridiplantae</taxon>
        <taxon>Streptophyta</taxon>
        <taxon>Embryophyta</taxon>
        <taxon>Tracheophyta</taxon>
        <taxon>Spermatophyta</taxon>
        <taxon>Magnoliopsida</taxon>
        <taxon>eudicotyledons</taxon>
        <taxon>Gunneridae</taxon>
        <taxon>Pentapetalae</taxon>
        <taxon>rosids</taxon>
        <taxon>fabids</taxon>
        <taxon>Malpighiales</taxon>
        <taxon>Euphorbiaceae</taxon>
        <taxon>Acalyphoideae</taxon>
        <taxon>Acalypheae</taxon>
        <taxon>Ricinus</taxon>
    </lineage>
</organism>
<dbReference type="InParanoid" id="B9TQA0"/>
<feature type="compositionally biased region" description="Low complexity" evidence="1">
    <location>
        <begin position="1"/>
        <end position="13"/>
    </location>
</feature>
<name>B9TQA0_RICCO</name>